<proteinExistence type="predicted"/>
<keyword evidence="1" id="KW-1133">Transmembrane helix</keyword>
<dbReference type="EMBL" id="AP022609">
    <property type="protein sequence ID" value="BBZ21698.1"/>
    <property type="molecule type" value="Genomic_DNA"/>
</dbReference>
<organism evidence="2 3">
    <name type="scientific">Mycolicibacter hiberniae</name>
    <dbReference type="NCBI Taxonomy" id="29314"/>
    <lineage>
        <taxon>Bacteria</taxon>
        <taxon>Bacillati</taxon>
        <taxon>Actinomycetota</taxon>
        <taxon>Actinomycetes</taxon>
        <taxon>Mycobacteriales</taxon>
        <taxon>Mycobacteriaceae</taxon>
        <taxon>Mycolicibacter</taxon>
    </lineage>
</organism>
<feature type="transmembrane region" description="Helical" evidence="1">
    <location>
        <begin position="87"/>
        <end position="111"/>
    </location>
</feature>
<evidence type="ECO:0000313" key="3">
    <source>
        <dbReference type="Proteomes" id="UP000467260"/>
    </source>
</evidence>
<dbReference type="KEGG" id="mhib:MHIB_01160"/>
<keyword evidence="1" id="KW-0812">Transmembrane</keyword>
<keyword evidence="1" id="KW-0472">Membrane</keyword>
<feature type="transmembrane region" description="Helical" evidence="1">
    <location>
        <begin position="21"/>
        <end position="43"/>
    </location>
</feature>
<feature type="transmembrane region" description="Helical" evidence="1">
    <location>
        <begin position="55"/>
        <end position="75"/>
    </location>
</feature>
<reference evidence="2 3" key="1">
    <citation type="journal article" date="2019" name="Emerg. Microbes Infect.">
        <title>Comprehensive subspecies identification of 175 nontuberculous mycobacteria species based on 7547 genomic profiles.</title>
        <authorList>
            <person name="Matsumoto Y."/>
            <person name="Kinjo T."/>
            <person name="Motooka D."/>
            <person name="Nabeya D."/>
            <person name="Jung N."/>
            <person name="Uechi K."/>
            <person name="Horii T."/>
            <person name="Iida T."/>
            <person name="Fujita J."/>
            <person name="Nakamura S."/>
        </authorList>
    </citation>
    <scope>NUCLEOTIDE SEQUENCE [LARGE SCALE GENOMIC DNA]</scope>
    <source>
        <strain evidence="2 3">JCM 13571</strain>
    </source>
</reference>
<keyword evidence="3" id="KW-1185">Reference proteome</keyword>
<evidence type="ECO:0000313" key="2">
    <source>
        <dbReference type="EMBL" id="BBZ21698.1"/>
    </source>
</evidence>
<sequence>MAGALRKRRHDRSPDLWRTATWAAPLVFQGVFAVAVGLGWLLIHFPINSDAGYSLVIAISTTVATVASLLIGVKLEGADSPRRRGQGLALGGAGLAATAVGWSYALSYLLLLNAS</sequence>
<dbReference type="AlphaFoldDB" id="A0A7I7X0C7"/>
<name>A0A7I7X0C7_9MYCO</name>
<evidence type="ECO:0000256" key="1">
    <source>
        <dbReference type="SAM" id="Phobius"/>
    </source>
</evidence>
<dbReference type="Proteomes" id="UP000467260">
    <property type="component" value="Chromosome"/>
</dbReference>
<protein>
    <submittedName>
        <fullName evidence="2">Uncharacterized protein</fullName>
    </submittedName>
</protein>
<gene>
    <name evidence="2" type="ORF">MHIB_01160</name>
</gene>
<accession>A0A7I7X0C7</accession>